<name>A0AAV8YMD5_9CUCU</name>
<dbReference type="PROSITE" id="PS50184">
    <property type="entry name" value="VWFC_2"/>
    <property type="match status" value="2"/>
</dbReference>
<dbReference type="PANTHER" id="PTHR11348">
    <property type="entry name" value="CONNECTIVE TISSUE GROWTH FACTOR-RELATED"/>
    <property type="match status" value="1"/>
</dbReference>
<dbReference type="Proteomes" id="UP001162156">
    <property type="component" value="Unassembled WGS sequence"/>
</dbReference>
<organism evidence="3 4">
    <name type="scientific">Rhamnusium bicolor</name>
    <dbReference type="NCBI Taxonomy" id="1586634"/>
    <lineage>
        <taxon>Eukaryota</taxon>
        <taxon>Metazoa</taxon>
        <taxon>Ecdysozoa</taxon>
        <taxon>Arthropoda</taxon>
        <taxon>Hexapoda</taxon>
        <taxon>Insecta</taxon>
        <taxon>Pterygota</taxon>
        <taxon>Neoptera</taxon>
        <taxon>Endopterygota</taxon>
        <taxon>Coleoptera</taxon>
        <taxon>Polyphaga</taxon>
        <taxon>Cucujiformia</taxon>
        <taxon>Chrysomeloidea</taxon>
        <taxon>Cerambycidae</taxon>
        <taxon>Lepturinae</taxon>
        <taxon>Rhagiini</taxon>
        <taxon>Rhamnusium</taxon>
    </lineage>
</organism>
<evidence type="ECO:0000313" key="4">
    <source>
        <dbReference type="Proteomes" id="UP001162156"/>
    </source>
</evidence>
<feature type="domain" description="VWFC" evidence="2">
    <location>
        <begin position="175"/>
        <end position="249"/>
    </location>
</feature>
<keyword evidence="1" id="KW-0732">Signal</keyword>
<keyword evidence="4" id="KW-1185">Reference proteome</keyword>
<dbReference type="GO" id="GO:0007155">
    <property type="term" value="P:cell adhesion"/>
    <property type="evidence" value="ECO:0007669"/>
    <property type="project" value="TreeGrafter"/>
</dbReference>
<proteinExistence type="predicted"/>
<evidence type="ECO:0000313" key="3">
    <source>
        <dbReference type="EMBL" id="KAJ8953044.1"/>
    </source>
</evidence>
<dbReference type="GO" id="GO:0005615">
    <property type="term" value="C:extracellular space"/>
    <property type="evidence" value="ECO:0007669"/>
    <property type="project" value="TreeGrafter"/>
</dbReference>
<evidence type="ECO:0000256" key="1">
    <source>
        <dbReference type="ARBA" id="ARBA00022729"/>
    </source>
</evidence>
<feature type="domain" description="VWFC" evidence="2">
    <location>
        <begin position="97"/>
        <end position="172"/>
    </location>
</feature>
<dbReference type="EMBL" id="JANEYF010001991">
    <property type="protein sequence ID" value="KAJ8953044.1"/>
    <property type="molecule type" value="Genomic_DNA"/>
</dbReference>
<dbReference type="InterPro" id="IPR050941">
    <property type="entry name" value="CCN"/>
</dbReference>
<dbReference type="SMART" id="SM00214">
    <property type="entry name" value="VWC"/>
    <property type="match status" value="2"/>
</dbReference>
<accession>A0AAV8YMD5</accession>
<dbReference type="PANTHER" id="PTHR11348:SF34">
    <property type="entry name" value="EPIDERMAL CELL SURFACE RECEPTOR-RELATED"/>
    <property type="match status" value="1"/>
</dbReference>
<protein>
    <recommendedName>
        <fullName evidence="2">VWFC domain-containing protein</fullName>
    </recommendedName>
</protein>
<comment type="caution">
    <text evidence="3">The sequence shown here is derived from an EMBL/GenBank/DDBJ whole genome shotgun (WGS) entry which is preliminary data.</text>
</comment>
<dbReference type="AlphaFoldDB" id="A0AAV8YMD5"/>
<reference evidence="3" key="1">
    <citation type="journal article" date="2023" name="Insect Mol. Biol.">
        <title>Genome sequencing provides insights into the evolution of gene families encoding plant cell wall-degrading enzymes in longhorned beetles.</title>
        <authorList>
            <person name="Shin N.R."/>
            <person name="Okamura Y."/>
            <person name="Kirsch R."/>
            <person name="Pauchet Y."/>
        </authorList>
    </citation>
    <scope>NUCLEOTIDE SEQUENCE</scope>
    <source>
        <strain evidence="3">RBIC_L_NR</strain>
    </source>
</reference>
<dbReference type="GO" id="GO:0005178">
    <property type="term" value="F:integrin binding"/>
    <property type="evidence" value="ECO:0007669"/>
    <property type="project" value="TreeGrafter"/>
</dbReference>
<dbReference type="InterPro" id="IPR001007">
    <property type="entry name" value="VWF_dom"/>
</dbReference>
<dbReference type="GO" id="GO:0045597">
    <property type="term" value="P:positive regulation of cell differentiation"/>
    <property type="evidence" value="ECO:0007669"/>
    <property type="project" value="TreeGrafter"/>
</dbReference>
<evidence type="ECO:0000259" key="2">
    <source>
        <dbReference type="PROSITE" id="PS50184"/>
    </source>
</evidence>
<sequence length="273" mass="31161">MIQKKEDEKPKQKLLSASYINTTTILLTFDTTLDESVSLPDIEVSNDKSNWKYYKLLPGGLVFVKNNVKYLKVENTDDIVDIQHRELGPKLPEELKDDCQYKGKIFKLGEEYNDDCESLCVCQEIGMKCLKIQCPTYFGVDVLDPNCVEWETVPPEFKASPPNCCPDKVRCKNNGSCYYEGRTYKNWDLLPSNVTGCERKCYCEMGKVECQNTCPPVTAVPPPYLPCPPNLTMISHIPDDDCCKYWVCNSENDASGKIIHKEKRICRVSSYPM</sequence>
<gene>
    <name evidence="3" type="ORF">NQ314_007419</name>
</gene>